<proteinExistence type="predicted"/>
<feature type="signal peptide" evidence="5">
    <location>
        <begin position="1"/>
        <end position="35"/>
    </location>
</feature>
<feature type="chain" id="PRO_5019738047" description="Leucine-rich repeat-containing N-terminal plant-type domain-containing protein" evidence="5">
    <location>
        <begin position="36"/>
        <end position="256"/>
    </location>
</feature>
<evidence type="ECO:0000313" key="8">
    <source>
        <dbReference type="Proteomes" id="UP000595140"/>
    </source>
</evidence>
<accession>A0A484LH21</accession>
<evidence type="ECO:0000313" key="7">
    <source>
        <dbReference type="EMBL" id="VFQ75733.1"/>
    </source>
</evidence>
<dbReference type="Pfam" id="PF00560">
    <property type="entry name" value="LRR_1"/>
    <property type="match status" value="2"/>
</dbReference>
<keyword evidence="4" id="KW-0472">Membrane</keyword>
<feature type="region of interest" description="Disordered" evidence="3">
    <location>
        <begin position="200"/>
        <end position="219"/>
    </location>
</feature>
<name>A0A484LH21_9ASTE</name>
<keyword evidence="4" id="KW-0812">Transmembrane</keyword>
<dbReference type="AlphaFoldDB" id="A0A484LH21"/>
<feature type="domain" description="Leucine-rich repeat-containing N-terminal plant-type" evidence="6">
    <location>
        <begin position="41"/>
        <end position="84"/>
    </location>
</feature>
<organism evidence="7 8">
    <name type="scientific">Cuscuta campestris</name>
    <dbReference type="NCBI Taxonomy" id="132261"/>
    <lineage>
        <taxon>Eukaryota</taxon>
        <taxon>Viridiplantae</taxon>
        <taxon>Streptophyta</taxon>
        <taxon>Embryophyta</taxon>
        <taxon>Tracheophyta</taxon>
        <taxon>Spermatophyta</taxon>
        <taxon>Magnoliopsida</taxon>
        <taxon>eudicotyledons</taxon>
        <taxon>Gunneridae</taxon>
        <taxon>Pentapetalae</taxon>
        <taxon>asterids</taxon>
        <taxon>lamiids</taxon>
        <taxon>Solanales</taxon>
        <taxon>Convolvulaceae</taxon>
        <taxon>Cuscuteae</taxon>
        <taxon>Cuscuta</taxon>
        <taxon>Cuscuta subgen. Grammica</taxon>
        <taxon>Cuscuta sect. Cleistogrammica</taxon>
    </lineage>
</organism>
<evidence type="ECO:0000256" key="4">
    <source>
        <dbReference type="SAM" id="Phobius"/>
    </source>
</evidence>
<evidence type="ECO:0000256" key="2">
    <source>
        <dbReference type="ARBA" id="ARBA00022737"/>
    </source>
</evidence>
<evidence type="ECO:0000256" key="3">
    <source>
        <dbReference type="SAM" id="MobiDB-lite"/>
    </source>
</evidence>
<evidence type="ECO:0000259" key="6">
    <source>
        <dbReference type="Pfam" id="PF08263"/>
    </source>
</evidence>
<sequence>MNARKRENNYCFSSSSMFLLPLISLLLLQATIAFAACDIRTDKKALLDFANTLHNAPRGRLGWTSTEAAAADPVCTSWVGVTCSPDRSRVVELRLPDFGLRGTISGNTTIGRLDALETLDLSNNSLFGVIPPDLNFQRLKHLNLSGNRFSGPIPVSLRGFPPSSFGGNPLLCGPPLTRNQCRGGPPELDLIDETHLMISPSAGGSLGRRRSLKSRSKGGKSKKKTTVIVIYTVGGIGMFILGFACGLLFYHYVIYK</sequence>
<dbReference type="PANTHER" id="PTHR48010:SF55">
    <property type="entry name" value="OS01G0607900 PROTEIN"/>
    <property type="match status" value="1"/>
</dbReference>
<dbReference type="InterPro" id="IPR001611">
    <property type="entry name" value="Leu-rich_rpt"/>
</dbReference>
<dbReference type="InterPro" id="IPR013210">
    <property type="entry name" value="LRR_N_plant-typ"/>
</dbReference>
<dbReference type="Proteomes" id="UP000595140">
    <property type="component" value="Unassembled WGS sequence"/>
</dbReference>
<dbReference type="PANTHER" id="PTHR48010">
    <property type="entry name" value="OS05G0588300 PROTEIN"/>
    <property type="match status" value="1"/>
</dbReference>
<dbReference type="Pfam" id="PF08263">
    <property type="entry name" value="LRRNT_2"/>
    <property type="match status" value="1"/>
</dbReference>
<keyword evidence="5" id="KW-0732">Signal</keyword>
<protein>
    <recommendedName>
        <fullName evidence="6">Leucine-rich repeat-containing N-terminal plant-type domain-containing protein</fullName>
    </recommendedName>
</protein>
<dbReference type="InterPro" id="IPR032675">
    <property type="entry name" value="LRR_dom_sf"/>
</dbReference>
<evidence type="ECO:0000256" key="5">
    <source>
        <dbReference type="SAM" id="SignalP"/>
    </source>
</evidence>
<gene>
    <name evidence="7" type="ORF">CCAM_LOCUS17509</name>
</gene>
<keyword evidence="1" id="KW-0433">Leucine-rich repeat</keyword>
<keyword evidence="2" id="KW-0677">Repeat</keyword>
<dbReference type="InterPro" id="IPR050994">
    <property type="entry name" value="At_inactive_RLKs"/>
</dbReference>
<feature type="compositionally biased region" description="Basic residues" evidence="3">
    <location>
        <begin position="207"/>
        <end position="219"/>
    </location>
</feature>
<dbReference type="Gene3D" id="3.80.10.10">
    <property type="entry name" value="Ribonuclease Inhibitor"/>
    <property type="match status" value="2"/>
</dbReference>
<evidence type="ECO:0000256" key="1">
    <source>
        <dbReference type="ARBA" id="ARBA00022614"/>
    </source>
</evidence>
<keyword evidence="4" id="KW-1133">Transmembrane helix</keyword>
<keyword evidence="8" id="KW-1185">Reference proteome</keyword>
<dbReference type="EMBL" id="OOIL02001452">
    <property type="protein sequence ID" value="VFQ75733.1"/>
    <property type="molecule type" value="Genomic_DNA"/>
</dbReference>
<reference evidence="7 8" key="1">
    <citation type="submission" date="2018-04" db="EMBL/GenBank/DDBJ databases">
        <authorList>
            <person name="Vogel A."/>
        </authorList>
    </citation>
    <scope>NUCLEOTIDE SEQUENCE [LARGE SCALE GENOMIC DNA]</scope>
</reference>
<dbReference type="OrthoDB" id="1303402at2759"/>
<feature type="transmembrane region" description="Helical" evidence="4">
    <location>
        <begin position="228"/>
        <end position="253"/>
    </location>
</feature>
<dbReference type="SUPFAM" id="SSF52058">
    <property type="entry name" value="L domain-like"/>
    <property type="match status" value="1"/>
</dbReference>